<evidence type="ECO:0000256" key="9">
    <source>
        <dbReference type="SAM" id="MobiDB-lite"/>
    </source>
</evidence>
<dbReference type="FunFam" id="1.10.246.20:FF:000001">
    <property type="entry name" value="E1A binding protein p300"/>
    <property type="match status" value="1"/>
</dbReference>
<dbReference type="InterPro" id="IPR036529">
    <property type="entry name" value="KIX_dom_sf"/>
</dbReference>
<name>A0A8S3QQJ4_MYTED</name>
<dbReference type="InterPro" id="IPR003101">
    <property type="entry name" value="KIX_dom"/>
</dbReference>
<evidence type="ECO:0000256" key="4">
    <source>
        <dbReference type="ARBA" id="ARBA00022853"/>
    </source>
</evidence>
<proteinExistence type="predicted"/>
<comment type="caution">
    <text evidence="11">The sequence shown here is derived from an EMBL/GenBank/DDBJ whole genome shotgun (WGS) entry which is preliminary data.</text>
</comment>
<dbReference type="GO" id="GO:0045944">
    <property type="term" value="P:positive regulation of transcription by RNA polymerase II"/>
    <property type="evidence" value="ECO:0007669"/>
    <property type="project" value="TreeGrafter"/>
</dbReference>
<evidence type="ECO:0000256" key="6">
    <source>
        <dbReference type="ARBA" id="ARBA00023163"/>
    </source>
</evidence>
<dbReference type="GO" id="GO:0004402">
    <property type="term" value="F:histone acetyltransferase activity"/>
    <property type="evidence" value="ECO:0007669"/>
    <property type="project" value="InterPro"/>
</dbReference>
<sequence length="207" mass="23067">MTEQTAPRPLKRTIPPDLQSQVDDIQIKVPRSTDIQMQRAYAALGLPYTGSPSQQPGGQQSLNMRPAGSHSPGLNQIAVENQSNSISTLSSSSNDPVENLASIESSITAPNAAGTTKEWHQSVTQDFRNHLIHKLVQAIFPTPDPAALKDRRMTNLVAYARKVEGDMYDTANSREEYYHLLAEKIYKIQKELEEKRLQRMKRLPGSS</sequence>
<keyword evidence="4" id="KW-0156">Chromatin regulator</keyword>
<dbReference type="GO" id="GO:0005667">
    <property type="term" value="C:transcription regulator complex"/>
    <property type="evidence" value="ECO:0007669"/>
    <property type="project" value="TreeGrafter"/>
</dbReference>
<dbReference type="OrthoDB" id="899at2759"/>
<evidence type="ECO:0000256" key="2">
    <source>
        <dbReference type="ARBA" id="ARBA00013184"/>
    </source>
</evidence>
<gene>
    <name evidence="11" type="ORF">MEDL_12016</name>
</gene>
<dbReference type="GO" id="GO:0031490">
    <property type="term" value="F:chromatin DNA binding"/>
    <property type="evidence" value="ECO:0007669"/>
    <property type="project" value="TreeGrafter"/>
</dbReference>
<evidence type="ECO:0000256" key="5">
    <source>
        <dbReference type="ARBA" id="ARBA00023015"/>
    </source>
</evidence>
<dbReference type="GO" id="GO:0005634">
    <property type="term" value="C:nucleus"/>
    <property type="evidence" value="ECO:0007669"/>
    <property type="project" value="UniProtKB-SubCell"/>
</dbReference>
<accession>A0A8S3QQJ4</accession>
<reference evidence="11" key="1">
    <citation type="submission" date="2021-03" db="EMBL/GenBank/DDBJ databases">
        <authorList>
            <person name="Bekaert M."/>
        </authorList>
    </citation>
    <scope>NUCLEOTIDE SEQUENCE</scope>
</reference>
<comment type="subcellular location">
    <subcellularLocation>
        <location evidence="1">Nucleus</location>
    </subcellularLocation>
</comment>
<keyword evidence="12" id="KW-1185">Reference proteome</keyword>
<protein>
    <recommendedName>
        <fullName evidence="2">histone acetyltransferase</fullName>
        <ecNumber evidence="2">2.3.1.48</ecNumber>
    </recommendedName>
</protein>
<evidence type="ECO:0000313" key="12">
    <source>
        <dbReference type="Proteomes" id="UP000683360"/>
    </source>
</evidence>
<evidence type="ECO:0000313" key="11">
    <source>
        <dbReference type="EMBL" id="CAG2197184.1"/>
    </source>
</evidence>
<keyword evidence="11" id="KW-0012">Acyltransferase</keyword>
<dbReference type="PANTHER" id="PTHR13808">
    <property type="entry name" value="CBP/P300-RELATED"/>
    <property type="match status" value="1"/>
</dbReference>
<comment type="catalytic activity">
    <reaction evidence="8">
        <text>L-lysyl-[protein] + acetyl-CoA = N(6)-acetyl-L-lysyl-[protein] + CoA + H(+)</text>
        <dbReference type="Rhea" id="RHEA:45948"/>
        <dbReference type="Rhea" id="RHEA-COMP:9752"/>
        <dbReference type="Rhea" id="RHEA-COMP:10731"/>
        <dbReference type="ChEBI" id="CHEBI:15378"/>
        <dbReference type="ChEBI" id="CHEBI:29969"/>
        <dbReference type="ChEBI" id="CHEBI:57287"/>
        <dbReference type="ChEBI" id="CHEBI:57288"/>
        <dbReference type="ChEBI" id="CHEBI:61930"/>
        <dbReference type="EC" id="2.3.1.48"/>
    </reaction>
</comment>
<evidence type="ECO:0000256" key="3">
    <source>
        <dbReference type="ARBA" id="ARBA00022679"/>
    </source>
</evidence>
<keyword evidence="7" id="KW-0539">Nucleus</keyword>
<dbReference type="GO" id="GO:0000123">
    <property type="term" value="C:histone acetyltransferase complex"/>
    <property type="evidence" value="ECO:0007669"/>
    <property type="project" value="TreeGrafter"/>
</dbReference>
<feature type="compositionally biased region" description="Low complexity" evidence="9">
    <location>
        <begin position="50"/>
        <end position="61"/>
    </location>
</feature>
<dbReference type="Gene3D" id="1.10.246.20">
    <property type="entry name" value="Coactivator CBP, KIX domain"/>
    <property type="match status" value="1"/>
</dbReference>
<keyword evidence="3 11" id="KW-0808">Transferase</keyword>
<feature type="region of interest" description="Disordered" evidence="9">
    <location>
        <begin position="46"/>
        <end position="75"/>
    </location>
</feature>
<dbReference type="PROSITE" id="PS50952">
    <property type="entry name" value="KIX"/>
    <property type="match status" value="1"/>
</dbReference>
<evidence type="ECO:0000256" key="7">
    <source>
        <dbReference type="ARBA" id="ARBA00023242"/>
    </source>
</evidence>
<evidence type="ECO:0000256" key="1">
    <source>
        <dbReference type="ARBA" id="ARBA00004123"/>
    </source>
</evidence>
<dbReference type="AlphaFoldDB" id="A0A8S3QQJ4"/>
<feature type="domain" description="KIX" evidence="10">
    <location>
        <begin position="114"/>
        <end position="193"/>
    </location>
</feature>
<dbReference type="GO" id="GO:0003713">
    <property type="term" value="F:transcription coactivator activity"/>
    <property type="evidence" value="ECO:0007669"/>
    <property type="project" value="TreeGrafter"/>
</dbReference>
<dbReference type="InterPro" id="IPR013178">
    <property type="entry name" value="Histone_AcTrfase_Rtt109/CBP"/>
</dbReference>
<dbReference type="SUPFAM" id="SSF47040">
    <property type="entry name" value="Kix domain of CBP (creb binding protein)"/>
    <property type="match status" value="1"/>
</dbReference>
<evidence type="ECO:0000259" key="10">
    <source>
        <dbReference type="PROSITE" id="PS50952"/>
    </source>
</evidence>
<keyword evidence="6" id="KW-0804">Transcription</keyword>
<dbReference type="EMBL" id="CAJPWZ010000633">
    <property type="protein sequence ID" value="CAG2197184.1"/>
    <property type="molecule type" value="Genomic_DNA"/>
</dbReference>
<feature type="region of interest" description="Disordered" evidence="9">
    <location>
        <begin position="1"/>
        <end position="24"/>
    </location>
</feature>
<dbReference type="PANTHER" id="PTHR13808:SF1">
    <property type="entry name" value="HISTONE ACETYLTRANSFERASE"/>
    <property type="match status" value="1"/>
</dbReference>
<organism evidence="11 12">
    <name type="scientific">Mytilus edulis</name>
    <name type="common">Blue mussel</name>
    <dbReference type="NCBI Taxonomy" id="6550"/>
    <lineage>
        <taxon>Eukaryota</taxon>
        <taxon>Metazoa</taxon>
        <taxon>Spiralia</taxon>
        <taxon>Lophotrochozoa</taxon>
        <taxon>Mollusca</taxon>
        <taxon>Bivalvia</taxon>
        <taxon>Autobranchia</taxon>
        <taxon>Pteriomorphia</taxon>
        <taxon>Mytilida</taxon>
        <taxon>Mytiloidea</taxon>
        <taxon>Mytilidae</taxon>
        <taxon>Mytilinae</taxon>
        <taxon>Mytilus</taxon>
    </lineage>
</organism>
<dbReference type="EC" id="2.3.1.48" evidence="2"/>
<dbReference type="Pfam" id="PF02172">
    <property type="entry name" value="KIX"/>
    <property type="match status" value="1"/>
</dbReference>
<keyword evidence="5" id="KW-0805">Transcription regulation</keyword>
<dbReference type="Proteomes" id="UP000683360">
    <property type="component" value="Unassembled WGS sequence"/>
</dbReference>
<evidence type="ECO:0000256" key="8">
    <source>
        <dbReference type="ARBA" id="ARBA00048017"/>
    </source>
</evidence>